<keyword evidence="5" id="KW-1185">Reference proteome</keyword>
<dbReference type="Proteomes" id="UP000694620">
    <property type="component" value="Chromosome 13"/>
</dbReference>
<evidence type="ECO:0000256" key="2">
    <source>
        <dbReference type="SAM" id="Coils"/>
    </source>
</evidence>
<dbReference type="AlphaFoldDB" id="A0A8C4TCT5"/>
<dbReference type="InterPro" id="IPR009643">
    <property type="entry name" value="HS1-bd"/>
</dbReference>
<dbReference type="Ensembl" id="ENSECRT00000029387.1">
    <property type="protein sequence ID" value="ENSECRP00000028775.1"/>
    <property type="gene ID" value="ENSECRG00000019490.1"/>
</dbReference>
<reference evidence="4" key="1">
    <citation type="submission" date="2021-06" db="EMBL/GenBank/DDBJ databases">
        <authorList>
            <consortium name="Wellcome Sanger Institute Data Sharing"/>
        </authorList>
    </citation>
    <scope>NUCLEOTIDE SEQUENCE [LARGE SCALE GENOMIC DNA]</scope>
</reference>
<evidence type="ECO:0000256" key="3">
    <source>
        <dbReference type="SAM" id="MobiDB-lite"/>
    </source>
</evidence>
<dbReference type="GO" id="GO:0070370">
    <property type="term" value="P:cellular heat acclimation"/>
    <property type="evidence" value="ECO:0007669"/>
    <property type="project" value="TreeGrafter"/>
</dbReference>
<dbReference type="Gene3D" id="1.20.5.430">
    <property type="match status" value="1"/>
</dbReference>
<dbReference type="GO" id="GO:0005634">
    <property type="term" value="C:nucleus"/>
    <property type="evidence" value="ECO:0007669"/>
    <property type="project" value="TreeGrafter"/>
</dbReference>
<sequence length="163" mass="17933">MFNFFNPRVVGSGRQPADASVHAGLAKGVVISLNPPALKRRLPAPQRLRVESAGFCGRFPAFPSCVYERSATGKPERKGRRPTTQNRHGGAMADSNPATAQELAHLVEKTMENLHCKFKAMSEQITSRMNEMGSRIEDLERNVSELMSQAGVDEPLVDLKKSK</sequence>
<reference evidence="4" key="3">
    <citation type="submission" date="2025-09" db="UniProtKB">
        <authorList>
            <consortium name="Ensembl"/>
        </authorList>
    </citation>
    <scope>IDENTIFICATION</scope>
</reference>
<evidence type="ECO:0000256" key="1">
    <source>
        <dbReference type="ARBA" id="ARBA00006349"/>
    </source>
</evidence>
<proteinExistence type="inferred from homology"/>
<evidence type="ECO:0000313" key="5">
    <source>
        <dbReference type="Proteomes" id="UP000694620"/>
    </source>
</evidence>
<dbReference type="PANTHER" id="PTHR19424:SF0">
    <property type="entry name" value="HEAT SHOCK FACTOR BINDING PROTEIN 1"/>
    <property type="match status" value="1"/>
</dbReference>
<protein>
    <recommendedName>
        <fullName evidence="6">Heat shock factor binding protein 1 like 1</fullName>
    </recommendedName>
</protein>
<keyword evidence="2" id="KW-0175">Coiled coil</keyword>
<reference evidence="4" key="2">
    <citation type="submission" date="2025-08" db="UniProtKB">
        <authorList>
            <consortium name="Ensembl"/>
        </authorList>
    </citation>
    <scope>IDENTIFICATION</scope>
</reference>
<name>A0A8C4TCT5_ERPCA</name>
<evidence type="ECO:0000313" key="4">
    <source>
        <dbReference type="Ensembl" id="ENSECRP00000028775.1"/>
    </source>
</evidence>
<dbReference type="GO" id="GO:0003714">
    <property type="term" value="F:transcription corepressor activity"/>
    <property type="evidence" value="ECO:0007669"/>
    <property type="project" value="InterPro"/>
</dbReference>
<accession>A0A8C4TCT5</accession>
<evidence type="ECO:0008006" key="6">
    <source>
        <dbReference type="Google" id="ProtNLM"/>
    </source>
</evidence>
<dbReference type="GeneTree" id="ENSGT00940000177109"/>
<dbReference type="PANTHER" id="PTHR19424">
    <property type="entry name" value="HEAT SHOCK FACTOR BINDING PROTEIN 1"/>
    <property type="match status" value="1"/>
</dbReference>
<dbReference type="Pfam" id="PF06825">
    <property type="entry name" value="HSBP1"/>
    <property type="match status" value="1"/>
</dbReference>
<feature type="region of interest" description="Disordered" evidence="3">
    <location>
        <begin position="70"/>
        <end position="96"/>
    </location>
</feature>
<dbReference type="GO" id="GO:0005829">
    <property type="term" value="C:cytosol"/>
    <property type="evidence" value="ECO:0007669"/>
    <property type="project" value="TreeGrafter"/>
</dbReference>
<comment type="similarity">
    <text evidence="1">Belongs to the HSBP1 family.</text>
</comment>
<feature type="coiled-coil region" evidence="2">
    <location>
        <begin position="122"/>
        <end position="149"/>
    </location>
</feature>
<organism evidence="4 5">
    <name type="scientific">Erpetoichthys calabaricus</name>
    <name type="common">Rope fish</name>
    <name type="synonym">Calamoichthys calabaricus</name>
    <dbReference type="NCBI Taxonomy" id="27687"/>
    <lineage>
        <taxon>Eukaryota</taxon>
        <taxon>Metazoa</taxon>
        <taxon>Chordata</taxon>
        <taxon>Craniata</taxon>
        <taxon>Vertebrata</taxon>
        <taxon>Euteleostomi</taxon>
        <taxon>Actinopterygii</taxon>
        <taxon>Polypteriformes</taxon>
        <taxon>Polypteridae</taxon>
        <taxon>Erpetoichthys</taxon>
    </lineage>
</organism>